<sequence length="581" mass="63330">MAGGTTSDAGGFAAARRKNLAGQSGWAGLVHNRKVFAIAVFASLGGLLYGMCKEQAAVHSQFTIALYVTSATFLRLQSGSVLRMKSFEHRMKDAVDDVNKKGWLVAILELGAWAGVLMTGYLADKLSRKYTIVLAVVVFCIGVVVQTAASAADSIYGGRFVTGLGVGSLSMAVPLYNAEIAPPEVRGSLVALQQLAITFGIMISFWIDFGTNYIGGTGDGQHEAAWRIPLALQLVPAVILGVGILFMPFSPRWLVNQGRDDEALQVLSSARGLSPDSEIVQIEFLEIRAQYLFEKETAELKYPQYQDGSFSSNFLLGFHDYVSLLRERTLLYRVAVGSLTMFFQQWTGINAILYYAPSIFGSLGLNSNAISLLATGVVGIVMFIATIPAVIWIDKSGRRPVLISGAFLMALCHFLVAILTGLFRHSWETHPAAGWVACVFVWIFAIGFGYSWGPCAWILVAEIWPLSVRGKGISIAASSNWMNNFIVGQVTPTMLENLSFGTFIFFGAFSLMGGLFIWFFVPETKGLTLEEMDDIFGASKGLAVADQQRQDAIFRRLGLIKEPHGGSFDERSDEETKAEKK</sequence>
<feature type="transmembrane region" description="Helical" evidence="10">
    <location>
        <begin position="498"/>
        <end position="521"/>
    </location>
</feature>
<evidence type="ECO:0000256" key="6">
    <source>
        <dbReference type="ARBA" id="ARBA00023136"/>
    </source>
</evidence>
<dbReference type="GO" id="GO:0005351">
    <property type="term" value="F:carbohydrate:proton symporter activity"/>
    <property type="evidence" value="ECO:0007669"/>
    <property type="project" value="TreeGrafter"/>
</dbReference>
<comment type="catalytic activity">
    <reaction evidence="7">
        <text>myo-inositol(out) + H(+)(out) = myo-inositol(in) + H(+)(in)</text>
        <dbReference type="Rhea" id="RHEA:60364"/>
        <dbReference type="ChEBI" id="CHEBI:15378"/>
        <dbReference type="ChEBI" id="CHEBI:17268"/>
    </reaction>
</comment>
<reference evidence="12 13" key="1">
    <citation type="journal article" date="2018" name="Evol. Lett.">
        <title>Horizontal gene cluster transfer increased hallucinogenic mushroom diversity.</title>
        <authorList>
            <person name="Reynolds H.T."/>
            <person name="Vijayakumar V."/>
            <person name="Gluck-Thaler E."/>
            <person name="Korotkin H.B."/>
            <person name="Matheny P.B."/>
            <person name="Slot J.C."/>
        </authorList>
    </citation>
    <scope>NUCLEOTIDE SEQUENCE [LARGE SCALE GENOMIC DNA]</scope>
    <source>
        <strain evidence="12 13">2629</strain>
    </source>
</reference>
<feature type="transmembrane region" description="Helical" evidence="10">
    <location>
        <begin position="434"/>
        <end position="460"/>
    </location>
</feature>
<dbReference type="OrthoDB" id="8120565at2759"/>
<evidence type="ECO:0000256" key="8">
    <source>
        <dbReference type="RuleBase" id="RU003346"/>
    </source>
</evidence>
<dbReference type="InParanoid" id="A0A409YI33"/>
<organism evidence="12 13">
    <name type="scientific">Panaeolus cyanescens</name>
    <dbReference type="NCBI Taxonomy" id="181874"/>
    <lineage>
        <taxon>Eukaryota</taxon>
        <taxon>Fungi</taxon>
        <taxon>Dikarya</taxon>
        <taxon>Basidiomycota</taxon>
        <taxon>Agaricomycotina</taxon>
        <taxon>Agaricomycetes</taxon>
        <taxon>Agaricomycetidae</taxon>
        <taxon>Agaricales</taxon>
        <taxon>Agaricineae</taxon>
        <taxon>Galeropsidaceae</taxon>
        <taxon>Panaeolus</taxon>
    </lineage>
</organism>
<dbReference type="InterPro" id="IPR036259">
    <property type="entry name" value="MFS_trans_sf"/>
</dbReference>
<dbReference type="NCBIfam" id="TIGR00879">
    <property type="entry name" value="SP"/>
    <property type="match status" value="1"/>
</dbReference>
<feature type="transmembrane region" description="Helical" evidence="10">
    <location>
        <begin position="330"/>
        <end position="357"/>
    </location>
</feature>
<feature type="transmembrane region" description="Helical" evidence="10">
    <location>
        <begin position="188"/>
        <end position="207"/>
    </location>
</feature>
<keyword evidence="4 10" id="KW-0812">Transmembrane</keyword>
<protein>
    <recommendedName>
        <fullName evidence="11">Major facilitator superfamily (MFS) profile domain-containing protein</fullName>
    </recommendedName>
</protein>
<feature type="transmembrane region" description="Helical" evidence="10">
    <location>
        <begin position="64"/>
        <end position="82"/>
    </location>
</feature>
<accession>A0A409YI33</accession>
<dbReference type="InterPro" id="IPR050360">
    <property type="entry name" value="MFS_Sugar_Transporters"/>
</dbReference>
<evidence type="ECO:0000256" key="1">
    <source>
        <dbReference type="ARBA" id="ARBA00004141"/>
    </source>
</evidence>
<feature type="transmembrane region" description="Helical" evidence="10">
    <location>
        <begin position="35"/>
        <end position="52"/>
    </location>
</feature>
<dbReference type="PROSITE" id="PS50850">
    <property type="entry name" value="MFS"/>
    <property type="match status" value="1"/>
</dbReference>
<dbReference type="InterPro" id="IPR005828">
    <property type="entry name" value="MFS_sugar_transport-like"/>
</dbReference>
<evidence type="ECO:0000256" key="4">
    <source>
        <dbReference type="ARBA" id="ARBA00022692"/>
    </source>
</evidence>
<dbReference type="Proteomes" id="UP000284842">
    <property type="component" value="Unassembled WGS sequence"/>
</dbReference>
<evidence type="ECO:0000256" key="10">
    <source>
        <dbReference type="SAM" id="Phobius"/>
    </source>
</evidence>
<dbReference type="FunFam" id="1.20.1250.20:FF:000026">
    <property type="entry name" value="MFS quinate transporter QutD"/>
    <property type="match status" value="1"/>
</dbReference>
<dbReference type="PROSITE" id="PS00217">
    <property type="entry name" value="SUGAR_TRANSPORT_2"/>
    <property type="match status" value="1"/>
</dbReference>
<comment type="similarity">
    <text evidence="2 8">Belongs to the major facilitator superfamily. Sugar transporter (TC 2.A.1.1) family.</text>
</comment>
<dbReference type="PANTHER" id="PTHR48022">
    <property type="entry name" value="PLASTIDIC GLUCOSE TRANSPORTER 4"/>
    <property type="match status" value="1"/>
</dbReference>
<keyword evidence="6 10" id="KW-0472">Membrane</keyword>
<dbReference type="InterPro" id="IPR005829">
    <property type="entry name" value="Sugar_transporter_CS"/>
</dbReference>
<gene>
    <name evidence="12" type="ORF">CVT24_002196</name>
</gene>
<keyword evidence="13" id="KW-1185">Reference proteome</keyword>
<feature type="transmembrane region" description="Helical" evidence="10">
    <location>
        <begin position="155"/>
        <end position="176"/>
    </location>
</feature>
<feature type="transmembrane region" description="Helical" evidence="10">
    <location>
        <begin position="130"/>
        <end position="149"/>
    </location>
</feature>
<evidence type="ECO:0000313" key="12">
    <source>
        <dbReference type="EMBL" id="PPR02625.1"/>
    </source>
</evidence>
<dbReference type="SUPFAM" id="SSF103473">
    <property type="entry name" value="MFS general substrate transporter"/>
    <property type="match status" value="1"/>
</dbReference>
<dbReference type="PRINTS" id="PR00171">
    <property type="entry name" value="SUGRTRNSPORT"/>
</dbReference>
<evidence type="ECO:0000259" key="11">
    <source>
        <dbReference type="PROSITE" id="PS50850"/>
    </source>
</evidence>
<feature type="transmembrane region" description="Helical" evidence="10">
    <location>
        <begin position="400"/>
        <end position="422"/>
    </location>
</feature>
<evidence type="ECO:0000256" key="9">
    <source>
        <dbReference type="SAM" id="MobiDB-lite"/>
    </source>
</evidence>
<evidence type="ECO:0000256" key="5">
    <source>
        <dbReference type="ARBA" id="ARBA00022989"/>
    </source>
</evidence>
<evidence type="ECO:0000256" key="7">
    <source>
        <dbReference type="ARBA" id="ARBA00049119"/>
    </source>
</evidence>
<dbReference type="Pfam" id="PF00083">
    <property type="entry name" value="Sugar_tr"/>
    <property type="match status" value="1"/>
</dbReference>
<dbReference type="EMBL" id="NHTK01001158">
    <property type="protein sequence ID" value="PPR02625.1"/>
    <property type="molecule type" value="Genomic_DNA"/>
</dbReference>
<dbReference type="InterPro" id="IPR020846">
    <property type="entry name" value="MFS_dom"/>
</dbReference>
<evidence type="ECO:0000256" key="2">
    <source>
        <dbReference type="ARBA" id="ARBA00010992"/>
    </source>
</evidence>
<keyword evidence="5 10" id="KW-1133">Transmembrane helix</keyword>
<dbReference type="GO" id="GO:0016020">
    <property type="term" value="C:membrane"/>
    <property type="evidence" value="ECO:0007669"/>
    <property type="project" value="UniProtKB-SubCell"/>
</dbReference>
<dbReference type="AlphaFoldDB" id="A0A409YI33"/>
<evidence type="ECO:0000313" key="13">
    <source>
        <dbReference type="Proteomes" id="UP000284842"/>
    </source>
</evidence>
<evidence type="ECO:0000256" key="3">
    <source>
        <dbReference type="ARBA" id="ARBA00022448"/>
    </source>
</evidence>
<dbReference type="InterPro" id="IPR003663">
    <property type="entry name" value="Sugar/inositol_transpt"/>
</dbReference>
<comment type="subcellular location">
    <subcellularLocation>
        <location evidence="1">Membrane</location>
        <topology evidence="1">Multi-pass membrane protein</topology>
    </subcellularLocation>
</comment>
<feature type="transmembrane region" description="Helical" evidence="10">
    <location>
        <begin position="369"/>
        <end position="393"/>
    </location>
</feature>
<feature type="domain" description="Major facilitator superfamily (MFS) profile" evidence="11">
    <location>
        <begin position="38"/>
        <end position="525"/>
    </location>
</feature>
<comment type="caution">
    <text evidence="12">The sequence shown here is derived from an EMBL/GenBank/DDBJ whole genome shotgun (WGS) entry which is preliminary data.</text>
</comment>
<dbReference type="Gene3D" id="1.20.1250.20">
    <property type="entry name" value="MFS general substrate transporter like domains"/>
    <property type="match status" value="1"/>
</dbReference>
<dbReference type="STRING" id="181874.A0A409YI33"/>
<dbReference type="PANTHER" id="PTHR48022:SF20">
    <property type="entry name" value="MAJOR FACILITATOR SUPERFAMILY (MFS) PROFILE DOMAIN-CONTAINING PROTEIN-RELATED"/>
    <property type="match status" value="1"/>
</dbReference>
<feature type="region of interest" description="Disordered" evidence="9">
    <location>
        <begin position="562"/>
        <end position="581"/>
    </location>
</feature>
<keyword evidence="3 8" id="KW-0813">Transport</keyword>
<feature type="transmembrane region" description="Helical" evidence="10">
    <location>
        <begin position="102"/>
        <end position="123"/>
    </location>
</feature>
<proteinExistence type="inferred from homology"/>
<feature type="transmembrane region" description="Helical" evidence="10">
    <location>
        <begin position="227"/>
        <end position="249"/>
    </location>
</feature>
<name>A0A409YI33_9AGAR</name>